<dbReference type="GO" id="GO:0106300">
    <property type="term" value="P:protein-DNA covalent cross-linking repair"/>
    <property type="evidence" value="ECO:0007669"/>
    <property type="project" value="InterPro"/>
</dbReference>
<dbReference type="Pfam" id="PF02586">
    <property type="entry name" value="SRAP"/>
    <property type="match status" value="1"/>
</dbReference>
<dbReference type="SUPFAM" id="SSF143081">
    <property type="entry name" value="BB1717-like"/>
    <property type="match status" value="1"/>
</dbReference>
<evidence type="ECO:0000313" key="9">
    <source>
        <dbReference type="EMBL" id="TCJ83224.1"/>
    </source>
</evidence>
<dbReference type="PANTHER" id="PTHR13604">
    <property type="entry name" value="DC12-RELATED"/>
    <property type="match status" value="1"/>
</dbReference>
<keyword evidence="2 8" id="KW-0645">Protease</keyword>
<evidence type="ECO:0000256" key="1">
    <source>
        <dbReference type="ARBA" id="ARBA00008136"/>
    </source>
</evidence>
<comment type="similarity">
    <text evidence="1 8">Belongs to the SOS response-associated peptidase family.</text>
</comment>
<evidence type="ECO:0000256" key="2">
    <source>
        <dbReference type="ARBA" id="ARBA00022670"/>
    </source>
</evidence>
<dbReference type="Proteomes" id="UP000294887">
    <property type="component" value="Unassembled WGS sequence"/>
</dbReference>
<protein>
    <recommendedName>
        <fullName evidence="8">Abasic site processing protein</fullName>
        <ecNumber evidence="8">3.4.-.-</ecNumber>
    </recommendedName>
</protein>
<dbReference type="OrthoDB" id="6192129at2"/>
<evidence type="ECO:0000256" key="8">
    <source>
        <dbReference type="RuleBase" id="RU364100"/>
    </source>
</evidence>
<dbReference type="EC" id="3.4.-.-" evidence="8"/>
<keyword evidence="7" id="KW-0456">Lyase</keyword>
<dbReference type="GO" id="GO:0006508">
    <property type="term" value="P:proteolysis"/>
    <property type="evidence" value="ECO:0007669"/>
    <property type="project" value="UniProtKB-KW"/>
</dbReference>
<gene>
    <name evidence="9" type="ORF">EV695_3964</name>
</gene>
<evidence type="ECO:0000256" key="3">
    <source>
        <dbReference type="ARBA" id="ARBA00022763"/>
    </source>
</evidence>
<dbReference type="EMBL" id="SMFQ01000005">
    <property type="protein sequence ID" value="TCJ83224.1"/>
    <property type="molecule type" value="Genomic_DNA"/>
</dbReference>
<name>A0A4R1ETU5_9GAMM</name>
<evidence type="ECO:0000313" key="10">
    <source>
        <dbReference type="Proteomes" id="UP000294887"/>
    </source>
</evidence>
<sequence length="221" mass="25360">MCGRFELNISKEQLIKTFVISDPQIPMYEPNFNIPPGTDIPIIYQIGDHRRLTAAHWGLIPSWAKDRSIASHTFNARSETVAEKPSFRSAYKRRRCMIPATGYYEWKTLLNDGKPAGKQPFWIGFKGHQPFAMAGLFENWTDTESGEKIESCTIITRDAFPEINDIHSRMPVILPSEYYQLWLKGAIDDFPMIEEQDLTYYPVSKAVGSPSNNYEFKPLSD</sequence>
<dbReference type="GO" id="GO:0016829">
    <property type="term" value="F:lyase activity"/>
    <property type="evidence" value="ECO:0007669"/>
    <property type="project" value="UniProtKB-KW"/>
</dbReference>
<dbReference type="RefSeq" id="WP_131907700.1">
    <property type="nucleotide sequence ID" value="NZ_BAAAFU010000007.1"/>
</dbReference>
<comment type="caution">
    <text evidence="9">The sequence shown here is derived from an EMBL/GenBank/DDBJ whole genome shotgun (WGS) entry which is preliminary data.</text>
</comment>
<accession>A0A4R1ETU5</accession>
<evidence type="ECO:0000256" key="7">
    <source>
        <dbReference type="ARBA" id="ARBA00023239"/>
    </source>
</evidence>
<dbReference type="AlphaFoldDB" id="A0A4R1ETU5"/>
<keyword evidence="10" id="KW-1185">Reference proteome</keyword>
<dbReference type="GO" id="GO:0008233">
    <property type="term" value="F:peptidase activity"/>
    <property type="evidence" value="ECO:0007669"/>
    <property type="project" value="UniProtKB-KW"/>
</dbReference>
<keyword evidence="5" id="KW-0190">Covalent protein-DNA linkage</keyword>
<dbReference type="InterPro" id="IPR036590">
    <property type="entry name" value="SRAP-like"/>
</dbReference>
<evidence type="ECO:0000256" key="6">
    <source>
        <dbReference type="ARBA" id="ARBA00023125"/>
    </source>
</evidence>
<keyword evidence="6" id="KW-0238">DNA-binding</keyword>
<organism evidence="9 10">
    <name type="scientific">Cocleimonas flava</name>
    <dbReference type="NCBI Taxonomy" id="634765"/>
    <lineage>
        <taxon>Bacteria</taxon>
        <taxon>Pseudomonadati</taxon>
        <taxon>Pseudomonadota</taxon>
        <taxon>Gammaproteobacteria</taxon>
        <taxon>Thiotrichales</taxon>
        <taxon>Thiotrichaceae</taxon>
        <taxon>Cocleimonas</taxon>
    </lineage>
</organism>
<keyword evidence="4 8" id="KW-0378">Hydrolase</keyword>
<keyword evidence="3" id="KW-0227">DNA damage</keyword>
<dbReference type="Gene3D" id="3.90.1680.10">
    <property type="entry name" value="SOS response associated peptidase-like"/>
    <property type="match status" value="1"/>
</dbReference>
<dbReference type="GO" id="GO:0003697">
    <property type="term" value="F:single-stranded DNA binding"/>
    <property type="evidence" value="ECO:0007669"/>
    <property type="project" value="InterPro"/>
</dbReference>
<dbReference type="PANTHER" id="PTHR13604:SF0">
    <property type="entry name" value="ABASIC SITE PROCESSING PROTEIN HMCES"/>
    <property type="match status" value="1"/>
</dbReference>
<proteinExistence type="inferred from homology"/>
<evidence type="ECO:0000256" key="5">
    <source>
        <dbReference type="ARBA" id="ARBA00023124"/>
    </source>
</evidence>
<evidence type="ECO:0000256" key="4">
    <source>
        <dbReference type="ARBA" id="ARBA00022801"/>
    </source>
</evidence>
<dbReference type="InterPro" id="IPR003738">
    <property type="entry name" value="SRAP"/>
</dbReference>
<reference evidence="9 10" key="1">
    <citation type="submission" date="2019-03" db="EMBL/GenBank/DDBJ databases">
        <title>Genomic Encyclopedia of Type Strains, Phase IV (KMG-IV): sequencing the most valuable type-strain genomes for metagenomic binning, comparative biology and taxonomic classification.</title>
        <authorList>
            <person name="Goeker M."/>
        </authorList>
    </citation>
    <scope>NUCLEOTIDE SEQUENCE [LARGE SCALE GENOMIC DNA]</scope>
    <source>
        <strain evidence="9 10">DSM 24830</strain>
    </source>
</reference>